<name>A0A502L3Z4_9GAMM</name>
<dbReference type="InterPro" id="IPR040079">
    <property type="entry name" value="Glutathione_S-Trfase"/>
</dbReference>
<comment type="caution">
    <text evidence="3">The sequence shown here is derived from an EMBL/GenBank/DDBJ whole genome shotgun (WGS) entry which is preliminary data.</text>
</comment>
<dbReference type="InterPro" id="IPR050931">
    <property type="entry name" value="Mito_Protein_Transport_Metaxin"/>
</dbReference>
<reference evidence="3 4" key="1">
    <citation type="submission" date="2019-01" db="EMBL/GenBank/DDBJ databases">
        <title>Litorilituus lipolytica sp. nov., isolated from intertidal sand of the Yellow Sea in China.</title>
        <authorList>
            <person name="Liu A."/>
        </authorList>
    </citation>
    <scope>NUCLEOTIDE SEQUENCE [LARGE SCALE GENOMIC DNA]</scope>
    <source>
        <strain evidence="3 4">RZ04</strain>
    </source>
</reference>
<dbReference type="OrthoDB" id="9810080at2"/>
<dbReference type="SFLD" id="SFLDG01180">
    <property type="entry name" value="SUF1"/>
    <property type="match status" value="1"/>
</dbReference>
<dbReference type="InterPro" id="IPR026928">
    <property type="entry name" value="FAX/IsoI-like"/>
</dbReference>
<dbReference type="InterPro" id="IPR036282">
    <property type="entry name" value="Glutathione-S-Trfase_C_sf"/>
</dbReference>
<dbReference type="InterPro" id="IPR033468">
    <property type="entry name" value="Metaxin_GST"/>
</dbReference>
<dbReference type="Gene3D" id="1.20.1050.10">
    <property type="match status" value="1"/>
</dbReference>
<dbReference type="InterPro" id="IPR012336">
    <property type="entry name" value="Thioredoxin-like_fold"/>
</dbReference>
<dbReference type="InterPro" id="IPR036249">
    <property type="entry name" value="Thioredoxin-like_sf"/>
</dbReference>
<evidence type="ECO:0000313" key="4">
    <source>
        <dbReference type="Proteomes" id="UP000315303"/>
    </source>
</evidence>
<dbReference type="RefSeq" id="WP_140601468.1">
    <property type="nucleotide sequence ID" value="NZ_SAWY01000003.1"/>
</dbReference>
<dbReference type="SUPFAM" id="SSF47616">
    <property type="entry name" value="GST C-terminal domain-like"/>
    <property type="match status" value="1"/>
</dbReference>
<dbReference type="PANTHER" id="PTHR12289">
    <property type="entry name" value="METAXIN RELATED"/>
    <property type="match status" value="1"/>
</dbReference>
<feature type="domain" description="Thioredoxin-like fold" evidence="2">
    <location>
        <begin position="18"/>
        <end position="119"/>
    </location>
</feature>
<dbReference type="SFLD" id="SFLDS00019">
    <property type="entry name" value="Glutathione_Transferase_(cytos"/>
    <property type="match status" value="1"/>
</dbReference>
<dbReference type="Proteomes" id="UP000315303">
    <property type="component" value="Unassembled WGS sequence"/>
</dbReference>
<proteinExistence type="predicted"/>
<keyword evidence="3" id="KW-0808">Transferase</keyword>
<dbReference type="SUPFAM" id="SSF52833">
    <property type="entry name" value="Thioredoxin-like"/>
    <property type="match status" value="1"/>
</dbReference>
<dbReference type="SFLD" id="SFLDG01200">
    <property type="entry name" value="SUF1.1"/>
    <property type="match status" value="1"/>
</dbReference>
<accession>A0A502L3Z4</accession>
<dbReference type="CDD" id="cd03193">
    <property type="entry name" value="GST_C_Metaxin"/>
    <property type="match status" value="1"/>
</dbReference>
<evidence type="ECO:0000259" key="2">
    <source>
        <dbReference type="Pfam" id="PF17172"/>
    </source>
</evidence>
<dbReference type="PANTHER" id="PTHR12289:SF41">
    <property type="entry name" value="FAILED AXON CONNECTIONS-RELATED"/>
    <property type="match status" value="1"/>
</dbReference>
<evidence type="ECO:0000313" key="3">
    <source>
        <dbReference type="EMBL" id="TPH18612.1"/>
    </source>
</evidence>
<dbReference type="AlphaFoldDB" id="A0A502L3Z4"/>
<dbReference type="Gene3D" id="3.40.30.10">
    <property type="entry name" value="Glutaredoxin"/>
    <property type="match status" value="1"/>
</dbReference>
<keyword evidence="4" id="KW-1185">Reference proteome</keyword>
<gene>
    <name evidence="3" type="ORF">EPA86_02370</name>
</gene>
<dbReference type="EMBL" id="SAWY01000003">
    <property type="protein sequence ID" value="TPH18612.1"/>
    <property type="molecule type" value="Genomic_DNA"/>
</dbReference>
<sequence>MISLYGFGANLGVTDPSPFVVKVETFLKMASLPYQRVDRGSNLKKSPKGKLPFISFEEANQEQVIADSQHIIEQLTEKYNVSLDEHLSEEQKAQAYLMTKSLDENLYWCLVYSRWVQQDTWPYVKQAFFGKFPSYLRWFVPDLVRKSVIKTLNGQGLGRHSEDEILAITDKSLQALSSVLGDKQYFFGEQVCSFDATAYALLCQFFSVNYQDKFNQKAKNYPNLNQYCQRIEQQYYS</sequence>
<protein>
    <submittedName>
        <fullName evidence="3">Glutathione S-transferase family protein</fullName>
    </submittedName>
</protein>
<organism evidence="3 4">
    <name type="scientific">Litorilituus lipolyticus</name>
    <dbReference type="NCBI Taxonomy" id="2491017"/>
    <lineage>
        <taxon>Bacteria</taxon>
        <taxon>Pseudomonadati</taxon>
        <taxon>Pseudomonadota</taxon>
        <taxon>Gammaproteobacteria</taxon>
        <taxon>Alteromonadales</taxon>
        <taxon>Colwelliaceae</taxon>
        <taxon>Litorilituus</taxon>
    </lineage>
</organism>
<evidence type="ECO:0000259" key="1">
    <source>
        <dbReference type="Pfam" id="PF17171"/>
    </source>
</evidence>
<feature type="domain" description="Metaxin glutathione S-transferase" evidence="1">
    <location>
        <begin position="170"/>
        <end position="231"/>
    </location>
</feature>
<dbReference type="Pfam" id="PF17171">
    <property type="entry name" value="GST_C_6"/>
    <property type="match status" value="1"/>
</dbReference>
<dbReference type="GO" id="GO:0016740">
    <property type="term" value="F:transferase activity"/>
    <property type="evidence" value="ECO:0007669"/>
    <property type="project" value="UniProtKB-KW"/>
</dbReference>
<dbReference type="Pfam" id="PF17172">
    <property type="entry name" value="GST_N_4"/>
    <property type="match status" value="1"/>
</dbReference>
<dbReference type="GO" id="GO:0005737">
    <property type="term" value="C:cytoplasm"/>
    <property type="evidence" value="ECO:0007669"/>
    <property type="project" value="TreeGrafter"/>
</dbReference>